<accession>A0A2I2KPM4</accession>
<feature type="transmembrane region" description="Helical" evidence="2">
    <location>
        <begin position="176"/>
        <end position="194"/>
    </location>
</feature>
<feature type="transmembrane region" description="Helical" evidence="2">
    <location>
        <begin position="20"/>
        <end position="49"/>
    </location>
</feature>
<keyword evidence="2" id="KW-1133">Transmembrane helix</keyword>
<evidence type="ECO:0000256" key="1">
    <source>
        <dbReference type="SAM" id="MobiDB-lite"/>
    </source>
</evidence>
<feature type="compositionally biased region" description="Low complexity" evidence="1">
    <location>
        <begin position="208"/>
        <end position="225"/>
    </location>
</feature>
<evidence type="ECO:0000313" key="3">
    <source>
        <dbReference type="EMBL" id="SNQ47623.1"/>
    </source>
</evidence>
<keyword evidence="2" id="KW-0472">Membrane</keyword>
<proteinExistence type="predicted"/>
<gene>
    <name evidence="3" type="ORF">FRACA_20019</name>
</gene>
<dbReference type="Proteomes" id="UP000234331">
    <property type="component" value="Unassembled WGS sequence"/>
</dbReference>
<evidence type="ECO:0000313" key="4">
    <source>
        <dbReference type="Proteomes" id="UP000234331"/>
    </source>
</evidence>
<keyword evidence="4" id="KW-1185">Reference proteome</keyword>
<protein>
    <submittedName>
        <fullName evidence="3">Uncharacterized protein</fullName>
    </submittedName>
</protein>
<evidence type="ECO:0000256" key="2">
    <source>
        <dbReference type="SAM" id="Phobius"/>
    </source>
</evidence>
<dbReference type="PROSITE" id="PS51257">
    <property type="entry name" value="PROKAR_LIPOPROTEIN"/>
    <property type="match status" value="1"/>
</dbReference>
<dbReference type="AlphaFoldDB" id="A0A2I2KPM4"/>
<sequence>MWTASRHAWAHAVGGGCGLVLGVSALAVGPFGLAAAFATFCLAAAAYLLQRYGPERATSALRDEALRRESELPDPRLARPWTPTSFRKDVHRLIEMHFSPARPHRAGNWPDHTAGLRAHLEERLVRRYGNVGVGVEPDQLDWLILRYARDAADTWDPEAPPSPSSAPRPGPTRTDALFYLGAALTGLAVALLAASGRWLAAALFAASIASDSRSTSEESVSSPRATEPKTDSSATP</sequence>
<reference evidence="3 4" key="1">
    <citation type="submission" date="2017-06" db="EMBL/GenBank/DDBJ databases">
        <authorList>
            <person name="Kim H.J."/>
            <person name="Triplett B.A."/>
        </authorList>
    </citation>
    <scope>NUCLEOTIDE SEQUENCE [LARGE SCALE GENOMIC DNA]</scope>
    <source>
        <strain evidence="3">FRACA_ARgP5</strain>
    </source>
</reference>
<organism evidence="3 4">
    <name type="scientific">Frankia canadensis</name>
    <dbReference type="NCBI Taxonomy" id="1836972"/>
    <lineage>
        <taxon>Bacteria</taxon>
        <taxon>Bacillati</taxon>
        <taxon>Actinomycetota</taxon>
        <taxon>Actinomycetes</taxon>
        <taxon>Frankiales</taxon>
        <taxon>Frankiaceae</taxon>
        <taxon>Frankia</taxon>
    </lineage>
</organism>
<keyword evidence="2" id="KW-0812">Transmembrane</keyword>
<dbReference type="EMBL" id="FZMO01000112">
    <property type="protein sequence ID" value="SNQ47623.1"/>
    <property type="molecule type" value="Genomic_DNA"/>
</dbReference>
<name>A0A2I2KPM4_9ACTN</name>
<feature type="region of interest" description="Disordered" evidence="1">
    <location>
        <begin position="208"/>
        <end position="236"/>
    </location>
</feature>